<dbReference type="InterPro" id="IPR006598">
    <property type="entry name" value="CAP10"/>
</dbReference>
<name>A0A4S8ZAK2_AURPU</name>
<organism evidence="3 4">
    <name type="scientific">Aureobasidium pullulans</name>
    <name type="common">Black yeast</name>
    <name type="synonym">Pullularia pullulans</name>
    <dbReference type="NCBI Taxonomy" id="5580"/>
    <lineage>
        <taxon>Eukaryota</taxon>
        <taxon>Fungi</taxon>
        <taxon>Dikarya</taxon>
        <taxon>Ascomycota</taxon>
        <taxon>Pezizomycotina</taxon>
        <taxon>Dothideomycetes</taxon>
        <taxon>Dothideomycetidae</taxon>
        <taxon>Dothideales</taxon>
        <taxon>Saccotheciaceae</taxon>
        <taxon>Aureobasidium</taxon>
    </lineage>
</organism>
<evidence type="ECO:0000313" key="3">
    <source>
        <dbReference type="EMBL" id="THW60765.1"/>
    </source>
</evidence>
<evidence type="ECO:0000313" key="4">
    <source>
        <dbReference type="Proteomes" id="UP000310421"/>
    </source>
</evidence>
<gene>
    <name evidence="3" type="ORF">D6D20_05516</name>
</gene>
<sequence>MVNRKASMGYSQGPLSFRTALIFSVSLLGMYWFLTVTNTTRSPLISDTTSPALWKYQYPRDANHYGLSAEQCDAAFPGFYGDIESALASRKDNPILQGELDVQEDHCLVRVLIYDAEIFIIQGHQNQKCWMGRWHERTSGFLHMIHQAIVSVSPETIPNIEFVLDLDDDPQRPLTSMWGKEGTNQSTVWGLTRLAEQRHIWLIPDYAYWAWPSALVASHSQIRRKVRESNAAWPWSKKHSKAVWRGDANLNKDIRQKLIKTAEGTVWGDVRVCDIYSPETKQYCMTQDQFCRYKFPIHTEGYTYSGRLKYLQLCNSAPVVHKLQWLEHHHGLMRPDGPQQNFIQVERDWSDLDEMMTYYLAHEDEAMAIAQNNYATFHERYLTTAATACYWRRLFAAWASVQGFKPQLYETRADGEVAIRGIPFEAYALNAEKPMPNL</sequence>
<keyword evidence="1" id="KW-0472">Membrane</keyword>
<feature type="domain" description="Glycosyl transferase CAP10" evidence="2">
    <location>
        <begin position="156"/>
        <end position="405"/>
    </location>
</feature>
<accession>A0A4S8ZAK2</accession>
<protein>
    <recommendedName>
        <fullName evidence="2">Glycosyl transferase CAP10 domain-containing protein</fullName>
    </recommendedName>
</protein>
<dbReference type="PANTHER" id="PTHR12203">
    <property type="entry name" value="KDEL LYS-ASP-GLU-LEU CONTAINING - RELATED"/>
    <property type="match status" value="1"/>
</dbReference>
<dbReference type="PANTHER" id="PTHR12203:SF107">
    <property type="entry name" value="GLYCOSYL TRANSFERASE CAP10 DOMAIN-CONTAINING PROTEIN"/>
    <property type="match status" value="1"/>
</dbReference>
<comment type="caution">
    <text evidence="3">The sequence shown here is derived from an EMBL/GenBank/DDBJ whole genome shotgun (WGS) entry which is preliminary data.</text>
</comment>
<evidence type="ECO:0000259" key="2">
    <source>
        <dbReference type="SMART" id="SM00672"/>
    </source>
</evidence>
<dbReference type="EMBL" id="QZAN01000057">
    <property type="protein sequence ID" value="THW60765.1"/>
    <property type="molecule type" value="Genomic_DNA"/>
</dbReference>
<evidence type="ECO:0000256" key="1">
    <source>
        <dbReference type="SAM" id="Phobius"/>
    </source>
</evidence>
<reference evidence="3 4" key="1">
    <citation type="submission" date="2018-10" db="EMBL/GenBank/DDBJ databases">
        <title>Fifty Aureobasidium pullulans genomes reveal a recombining polyextremotolerant generalist.</title>
        <authorList>
            <person name="Gostincar C."/>
            <person name="Turk M."/>
            <person name="Zajc J."/>
            <person name="Gunde-Cimerman N."/>
        </authorList>
    </citation>
    <scope>NUCLEOTIDE SEQUENCE [LARGE SCALE GENOMIC DNA]</scope>
    <source>
        <strain evidence="3 4">EXF-10751</strain>
    </source>
</reference>
<proteinExistence type="predicted"/>
<dbReference type="SMART" id="SM00672">
    <property type="entry name" value="CAP10"/>
    <property type="match status" value="1"/>
</dbReference>
<keyword evidence="1" id="KW-0812">Transmembrane</keyword>
<dbReference type="InterPro" id="IPR051091">
    <property type="entry name" value="O-Glucosyltr/Glycosyltrsf_90"/>
</dbReference>
<keyword evidence="1" id="KW-1133">Transmembrane helix</keyword>
<dbReference type="Pfam" id="PF05686">
    <property type="entry name" value="Glyco_transf_90"/>
    <property type="match status" value="1"/>
</dbReference>
<feature type="transmembrane region" description="Helical" evidence="1">
    <location>
        <begin position="15"/>
        <end position="34"/>
    </location>
</feature>
<dbReference type="AlphaFoldDB" id="A0A4S8ZAK2"/>
<dbReference type="Proteomes" id="UP000310421">
    <property type="component" value="Unassembled WGS sequence"/>
</dbReference>